<feature type="non-terminal residue" evidence="2">
    <location>
        <position position="87"/>
    </location>
</feature>
<organism evidence="2">
    <name type="scientific">marine metagenome</name>
    <dbReference type="NCBI Taxonomy" id="408172"/>
    <lineage>
        <taxon>unclassified sequences</taxon>
        <taxon>metagenomes</taxon>
        <taxon>ecological metagenomes</taxon>
    </lineage>
</organism>
<evidence type="ECO:0000256" key="1">
    <source>
        <dbReference type="SAM" id="MobiDB-lite"/>
    </source>
</evidence>
<evidence type="ECO:0000313" key="2">
    <source>
        <dbReference type="EMBL" id="SVE38976.1"/>
    </source>
</evidence>
<dbReference type="AlphaFoldDB" id="A0A383D354"/>
<sequence length="87" mass="8995">MAPAPNRHLIYPERNLPEQGNAASVQPGAIPSGIEAGLAFAFGTSLSACSVQASLAAAVICLTYGGWVATPRLLKPRMAHPAKKKIA</sequence>
<gene>
    <name evidence="2" type="ORF">METZ01_LOCUS491830</name>
</gene>
<proteinExistence type="predicted"/>
<reference evidence="2" key="1">
    <citation type="submission" date="2018-05" db="EMBL/GenBank/DDBJ databases">
        <authorList>
            <person name="Lanie J.A."/>
            <person name="Ng W.-L."/>
            <person name="Kazmierczak K.M."/>
            <person name="Andrzejewski T.M."/>
            <person name="Davidsen T.M."/>
            <person name="Wayne K.J."/>
            <person name="Tettelin H."/>
            <person name="Glass J.I."/>
            <person name="Rusch D."/>
            <person name="Podicherti R."/>
            <person name="Tsui H.-C.T."/>
            <person name="Winkler M.E."/>
        </authorList>
    </citation>
    <scope>NUCLEOTIDE SEQUENCE</scope>
</reference>
<accession>A0A383D354</accession>
<name>A0A383D354_9ZZZZ</name>
<feature type="region of interest" description="Disordered" evidence="1">
    <location>
        <begin position="1"/>
        <end position="24"/>
    </location>
</feature>
<dbReference type="EMBL" id="UINC01213965">
    <property type="protein sequence ID" value="SVE38976.1"/>
    <property type="molecule type" value="Genomic_DNA"/>
</dbReference>
<protein>
    <submittedName>
        <fullName evidence="2">Uncharacterized protein</fullName>
    </submittedName>
</protein>